<protein>
    <submittedName>
        <fullName evidence="1">Uncharacterized protein</fullName>
    </submittedName>
</protein>
<evidence type="ECO:0000313" key="1">
    <source>
        <dbReference type="EMBL" id="SJK99020.1"/>
    </source>
</evidence>
<dbReference type="Proteomes" id="UP000219338">
    <property type="component" value="Unassembled WGS sequence"/>
</dbReference>
<evidence type="ECO:0000313" key="2">
    <source>
        <dbReference type="Proteomes" id="UP000219338"/>
    </source>
</evidence>
<gene>
    <name evidence="1" type="ORF">ARMOST_02301</name>
</gene>
<keyword evidence="2" id="KW-1185">Reference proteome</keyword>
<name>A0A284QRB9_ARMOS</name>
<proteinExistence type="predicted"/>
<accession>A0A284QRB9</accession>
<dbReference type="AlphaFoldDB" id="A0A284QRB9"/>
<reference evidence="2" key="1">
    <citation type="journal article" date="2017" name="Nat. Ecol. Evol.">
        <title>Genome expansion and lineage-specific genetic innovations in the forest pathogenic fungi Armillaria.</title>
        <authorList>
            <person name="Sipos G."/>
            <person name="Prasanna A.N."/>
            <person name="Walter M.C."/>
            <person name="O'Connor E."/>
            <person name="Balint B."/>
            <person name="Krizsan K."/>
            <person name="Kiss B."/>
            <person name="Hess J."/>
            <person name="Varga T."/>
            <person name="Slot J."/>
            <person name="Riley R."/>
            <person name="Boka B."/>
            <person name="Rigling D."/>
            <person name="Barry K."/>
            <person name="Lee J."/>
            <person name="Mihaltcheva S."/>
            <person name="LaButti K."/>
            <person name="Lipzen A."/>
            <person name="Waldron R."/>
            <person name="Moloney N.M."/>
            <person name="Sperisen C."/>
            <person name="Kredics L."/>
            <person name="Vagvoelgyi C."/>
            <person name="Patrignani A."/>
            <person name="Fitzpatrick D."/>
            <person name="Nagy I."/>
            <person name="Doyle S."/>
            <person name="Anderson J.B."/>
            <person name="Grigoriev I.V."/>
            <person name="Gueldener U."/>
            <person name="Muensterkoetter M."/>
            <person name="Nagy L.G."/>
        </authorList>
    </citation>
    <scope>NUCLEOTIDE SEQUENCE [LARGE SCALE GENOMIC DNA]</scope>
    <source>
        <strain evidence="2">C18/9</strain>
    </source>
</reference>
<dbReference type="EMBL" id="FUEG01000001">
    <property type="protein sequence ID" value="SJK99020.1"/>
    <property type="molecule type" value="Genomic_DNA"/>
</dbReference>
<sequence>MLDENMEHKYEMVGKKIDLSLWGGANLPCDYYILEKMCAVTVFYHLHLLMLVSPNLRTVFKTAQTLDDAGFGISTTLASTLQASPICDLRISTWVETGY</sequence>
<organism evidence="1 2">
    <name type="scientific">Armillaria ostoyae</name>
    <name type="common">Armillaria root rot fungus</name>
    <dbReference type="NCBI Taxonomy" id="47428"/>
    <lineage>
        <taxon>Eukaryota</taxon>
        <taxon>Fungi</taxon>
        <taxon>Dikarya</taxon>
        <taxon>Basidiomycota</taxon>
        <taxon>Agaricomycotina</taxon>
        <taxon>Agaricomycetes</taxon>
        <taxon>Agaricomycetidae</taxon>
        <taxon>Agaricales</taxon>
        <taxon>Marasmiineae</taxon>
        <taxon>Physalacriaceae</taxon>
        <taxon>Armillaria</taxon>
    </lineage>
</organism>